<dbReference type="AlphaFoldDB" id="A0A5N3PH12"/>
<reference evidence="1 2" key="1">
    <citation type="journal article" date="2019" name="Microorganisms">
        <title>Genome Insights into the Novel Species Microvirga brassicacearum, a Rapeseed Endophyte with Biotechnological Potential.</title>
        <authorList>
            <person name="Jimenez-Gomez A."/>
            <person name="Saati-Santamaria Z."/>
            <person name="Igual J.M."/>
            <person name="Rivas R."/>
            <person name="Mateos P.F."/>
            <person name="Garcia-Fraile P."/>
        </authorList>
    </citation>
    <scope>NUCLEOTIDE SEQUENCE [LARGE SCALE GENOMIC DNA]</scope>
    <source>
        <strain evidence="1 2">CDVBN77</strain>
    </source>
</reference>
<dbReference type="EMBL" id="VCMV01000003">
    <property type="protein sequence ID" value="KAB0269032.1"/>
    <property type="molecule type" value="Genomic_DNA"/>
</dbReference>
<evidence type="ECO:0000313" key="2">
    <source>
        <dbReference type="Proteomes" id="UP000325684"/>
    </source>
</evidence>
<protein>
    <submittedName>
        <fullName evidence="1">Uncharacterized protein</fullName>
    </submittedName>
</protein>
<dbReference type="RefSeq" id="WP_150942089.1">
    <property type="nucleotide sequence ID" value="NZ_VCMV01000003.1"/>
</dbReference>
<organism evidence="1 2">
    <name type="scientific">Microvirga brassicacearum</name>
    <dbReference type="NCBI Taxonomy" id="2580413"/>
    <lineage>
        <taxon>Bacteria</taxon>
        <taxon>Pseudomonadati</taxon>
        <taxon>Pseudomonadota</taxon>
        <taxon>Alphaproteobacteria</taxon>
        <taxon>Hyphomicrobiales</taxon>
        <taxon>Methylobacteriaceae</taxon>
        <taxon>Microvirga</taxon>
    </lineage>
</organism>
<proteinExistence type="predicted"/>
<evidence type="ECO:0000313" key="1">
    <source>
        <dbReference type="EMBL" id="KAB0269032.1"/>
    </source>
</evidence>
<accession>A0A5N3PH12</accession>
<keyword evidence="2" id="KW-1185">Reference proteome</keyword>
<name>A0A5N3PH12_9HYPH</name>
<comment type="caution">
    <text evidence="1">The sequence shown here is derived from an EMBL/GenBank/DDBJ whole genome shotgun (WGS) entry which is preliminary data.</text>
</comment>
<dbReference type="Proteomes" id="UP000325684">
    <property type="component" value="Unassembled WGS sequence"/>
</dbReference>
<dbReference type="OrthoDB" id="72471at2"/>
<sequence>MRDLPIIFSAPMVRALLAGNKTQTRRVIEPYKPQPSAKSVPDDLIAGKTAVNGILAYSTSGFRPRYRVGDRLYARENFIATWGDRFGGRGLRVEHGEVKQKNGTVEAITPSNPIFVLYKANSDDVPHVRWRPSIHMPRWASRLTLVVTGVKVERLQDISPEDARDEGVERRSKLVRQMWLFGADQAGRDAIYLHACIWEYEKLWNEINGPDAWSSNPWVAAYTFTVHRCNISEMGKQP</sequence>
<gene>
    <name evidence="1" type="ORF">FEZ63_02685</name>
</gene>